<dbReference type="RefSeq" id="WP_281533376.1">
    <property type="nucleotide sequence ID" value="NZ_CP075584.1"/>
</dbReference>
<sequence>MSTSWPSEPIATSLHNGAVGGSCHGHRKLRARRRGRRDLQHEGGRGVLCCPRFRVGVGAGIGGEPDRQAEGEREDQAGCAARARPRHGWLALA</sequence>
<evidence type="ECO:0000313" key="2">
    <source>
        <dbReference type="EMBL" id="WBM78893.1"/>
    </source>
</evidence>
<reference evidence="2 3" key="1">
    <citation type="submission" date="2021-05" db="EMBL/GenBank/DDBJ databases">
        <authorList>
            <person name="Kumar R."/>
            <person name="Kumar A."/>
            <person name="Mukhia S."/>
        </authorList>
    </citation>
    <scope>NUCLEOTIDE SEQUENCE [LARGE SCALE GENOMIC DNA]</scope>
    <source>
        <strain evidence="2 3">ERMR7:08</strain>
    </source>
</reference>
<organism evidence="2 3">
    <name type="scientific">Cryobacterium breve</name>
    <dbReference type="NCBI Taxonomy" id="1259258"/>
    <lineage>
        <taxon>Bacteria</taxon>
        <taxon>Bacillati</taxon>
        <taxon>Actinomycetota</taxon>
        <taxon>Actinomycetes</taxon>
        <taxon>Micrococcales</taxon>
        <taxon>Microbacteriaceae</taxon>
        <taxon>Cryobacterium</taxon>
    </lineage>
</organism>
<dbReference type="EMBL" id="CP075584">
    <property type="protein sequence ID" value="WBM78893.1"/>
    <property type="molecule type" value="Genomic_DNA"/>
</dbReference>
<feature type="region of interest" description="Disordered" evidence="1">
    <location>
        <begin position="60"/>
        <end position="80"/>
    </location>
</feature>
<dbReference type="Proteomes" id="UP001212421">
    <property type="component" value="Chromosome"/>
</dbReference>
<feature type="compositionally biased region" description="Basic and acidic residues" evidence="1">
    <location>
        <begin position="64"/>
        <end position="76"/>
    </location>
</feature>
<evidence type="ECO:0000313" key="3">
    <source>
        <dbReference type="Proteomes" id="UP001212421"/>
    </source>
</evidence>
<name>A0ABY7NBF3_9MICO</name>
<accession>A0ABY7NBF3</accession>
<keyword evidence="3" id="KW-1185">Reference proteome</keyword>
<protein>
    <submittedName>
        <fullName evidence="2">Uncharacterized protein</fullName>
    </submittedName>
</protein>
<evidence type="ECO:0000256" key="1">
    <source>
        <dbReference type="SAM" id="MobiDB-lite"/>
    </source>
</evidence>
<proteinExistence type="predicted"/>
<gene>
    <name evidence="2" type="ORF">KIV56_09840</name>
</gene>
<feature type="compositionally biased region" description="Basic residues" evidence="1">
    <location>
        <begin position="24"/>
        <end position="36"/>
    </location>
</feature>
<feature type="region of interest" description="Disordered" evidence="1">
    <location>
        <begin position="1"/>
        <end position="42"/>
    </location>
</feature>